<feature type="transmembrane region" description="Helical" evidence="14">
    <location>
        <begin position="6"/>
        <end position="29"/>
    </location>
</feature>
<evidence type="ECO:0000256" key="7">
    <source>
        <dbReference type="ARBA" id="ARBA00022989"/>
    </source>
</evidence>
<feature type="transmembrane region" description="Helical" evidence="14">
    <location>
        <begin position="224"/>
        <end position="243"/>
    </location>
</feature>
<dbReference type="InterPro" id="IPR001734">
    <property type="entry name" value="Na/solute_symporter"/>
</dbReference>
<reference evidence="15" key="1">
    <citation type="submission" date="2019-08" db="EMBL/GenBank/DDBJ databases">
        <title>The improved chromosome-level genome for the pearl oyster Pinctada fucata martensii using PacBio sequencing and Hi-C.</title>
        <authorList>
            <person name="Zheng Z."/>
        </authorList>
    </citation>
    <scope>NUCLEOTIDE SEQUENCE</scope>
    <source>
        <strain evidence="15">ZZ-2019</strain>
        <tissue evidence="15">Adductor muscle</tissue>
    </source>
</reference>
<keyword evidence="4 14" id="KW-0812">Transmembrane</keyword>
<evidence type="ECO:0000256" key="1">
    <source>
        <dbReference type="ARBA" id="ARBA00004141"/>
    </source>
</evidence>
<comment type="caution">
    <text evidence="15">The sequence shown here is derived from an EMBL/GenBank/DDBJ whole genome shotgun (WGS) entry which is preliminary data.</text>
</comment>
<evidence type="ECO:0000313" key="15">
    <source>
        <dbReference type="EMBL" id="KAK3096853.1"/>
    </source>
</evidence>
<feature type="transmembrane region" description="Helical" evidence="14">
    <location>
        <begin position="365"/>
        <end position="385"/>
    </location>
</feature>
<dbReference type="InterPro" id="IPR052244">
    <property type="entry name" value="Choline_transporter"/>
</dbReference>
<keyword evidence="12" id="KW-0739">Sodium transport</keyword>
<feature type="transmembrane region" description="Helical" evidence="14">
    <location>
        <begin position="322"/>
        <end position="344"/>
    </location>
</feature>
<dbReference type="Pfam" id="PF00474">
    <property type="entry name" value="SSF"/>
    <property type="match status" value="1"/>
</dbReference>
<name>A0AA89BUT3_PINIB</name>
<evidence type="ECO:0000256" key="3">
    <source>
        <dbReference type="ARBA" id="ARBA00022448"/>
    </source>
</evidence>
<dbReference type="CDD" id="cd11474">
    <property type="entry name" value="SLC5sbd_CHT"/>
    <property type="match status" value="1"/>
</dbReference>
<keyword evidence="5" id="KW-0769">Symport</keyword>
<keyword evidence="10 14" id="KW-0472">Membrane</keyword>
<dbReference type="PANTHER" id="PTHR45897">
    <property type="entry name" value="HIGH-AFFINITY CHOLINE TRANSPORTER 1"/>
    <property type="match status" value="1"/>
</dbReference>
<evidence type="ECO:0000256" key="11">
    <source>
        <dbReference type="ARBA" id="ARBA00023180"/>
    </source>
</evidence>
<keyword evidence="6" id="KW-0530">Neurotransmitter biosynthesis</keyword>
<sequence>MEINVAGLIVIIVLYVIILVFGVLASRFIKKSDDVTEIEENIVAGRKINVFIGIFTMTATIVGGGFINGSAESVATSGIVWTLAPPGIFLGLSLGGVIFAKKMRDRKYLTMLDPFQQIYGNVSVVLLYTASLCGDLFWTASILSALGTSLSVIIEIDLKIAILTSSAVTICYTMIGQMKAVALTDVLQLCFITFGLVLGVPFAITNDKVGSISENTDVWVGTFYTPVTPAWIDLFITMIFGTIPWQSYMQRVLSMKSSRQSQILSVFAGMISLVLVIPSILVGAIAVNADWSNTTLGMSHVEANVSSMVLPYVFNEFTPKPVAIIALGAICAAVMSSMDSSILGSSSMFTSNIYKGILRPKASDFEVVWIQRAAIFIIGAVATSISLTVPIIYGLFVLAADVVFVIILPQLFCVVYMPWTNSCGSVAGFIVGVLLRVGAGEPFLNFEPFMKYPFYNEKDGQIFPFRTFALLCSMVTIILISLIANLVKSRKTKSDSYEMK</sequence>
<evidence type="ECO:0000256" key="12">
    <source>
        <dbReference type="ARBA" id="ARBA00023201"/>
    </source>
</evidence>
<dbReference type="PANTHER" id="PTHR45897:SF4">
    <property type="entry name" value="HIGH-AFFINITY CHOLINE TRANSPORTER 1"/>
    <property type="match status" value="1"/>
</dbReference>
<feature type="transmembrane region" description="Helical" evidence="14">
    <location>
        <begin position="263"/>
        <end position="287"/>
    </location>
</feature>
<evidence type="ECO:0000256" key="2">
    <source>
        <dbReference type="ARBA" id="ARBA00006434"/>
    </source>
</evidence>
<proteinExistence type="inferred from homology"/>
<comment type="subcellular location">
    <subcellularLocation>
        <location evidence="1">Membrane</location>
        <topology evidence="1">Multi-pass membrane protein</topology>
    </subcellularLocation>
</comment>
<dbReference type="GO" id="GO:0008292">
    <property type="term" value="P:acetylcholine biosynthetic process"/>
    <property type="evidence" value="ECO:0007669"/>
    <property type="project" value="TreeGrafter"/>
</dbReference>
<accession>A0AA89BUT3</accession>
<keyword evidence="11" id="KW-0325">Glycoprotein</keyword>
<dbReference type="GO" id="GO:0005886">
    <property type="term" value="C:plasma membrane"/>
    <property type="evidence" value="ECO:0007669"/>
    <property type="project" value="TreeGrafter"/>
</dbReference>
<dbReference type="PROSITE" id="PS50283">
    <property type="entry name" value="NA_SOLUT_SYMP_3"/>
    <property type="match status" value="1"/>
</dbReference>
<keyword evidence="8" id="KW-0915">Sodium</keyword>
<feature type="transmembrane region" description="Helical" evidence="14">
    <location>
        <begin position="423"/>
        <end position="443"/>
    </location>
</feature>
<evidence type="ECO:0000256" key="14">
    <source>
        <dbReference type="SAM" id="Phobius"/>
    </source>
</evidence>
<keyword evidence="16" id="KW-1185">Reference proteome</keyword>
<feature type="transmembrane region" description="Helical" evidence="14">
    <location>
        <begin position="152"/>
        <end position="174"/>
    </location>
</feature>
<protein>
    <submittedName>
        <fullName evidence="15">Uncharacterized protein</fullName>
    </submittedName>
</protein>
<dbReference type="Proteomes" id="UP001186944">
    <property type="component" value="Unassembled WGS sequence"/>
</dbReference>
<feature type="transmembrane region" description="Helical" evidence="14">
    <location>
        <begin position="121"/>
        <end position="146"/>
    </location>
</feature>
<organism evidence="15 16">
    <name type="scientific">Pinctada imbricata</name>
    <name type="common">Atlantic pearl-oyster</name>
    <name type="synonym">Pinctada martensii</name>
    <dbReference type="NCBI Taxonomy" id="66713"/>
    <lineage>
        <taxon>Eukaryota</taxon>
        <taxon>Metazoa</taxon>
        <taxon>Spiralia</taxon>
        <taxon>Lophotrochozoa</taxon>
        <taxon>Mollusca</taxon>
        <taxon>Bivalvia</taxon>
        <taxon>Autobranchia</taxon>
        <taxon>Pteriomorphia</taxon>
        <taxon>Pterioida</taxon>
        <taxon>Pterioidea</taxon>
        <taxon>Pteriidae</taxon>
        <taxon>Pinctada</taxon>
    </lineage>
</organism>
<dbReference type="AlphaFoldDB" id="A0AA89BUT3"/>
<comment type="similarity">
    <text evidence="2 13">Belongs to the sodium:solute symporter (SSF) (TC 2.A.21) family.</text>
</comment>
<evidence type="ECO:0000256" key="8">
    <source>
        <dbReference type="ARBA" id="ARBA00023053"/>
    </source>
</evidence>
<evidence type="ECO:0000256" key="6">
    <source>
        <dbReference type="ARBA" id="ARBA00022979"/>
    </source>
</evidence>
<dbReference type="GO" id="GO:0005307">
    <property type="term" value="F:choline:sodium symporter activity"/>
    <property type="evidence" value="ECO:0007669"/>
    <property type="project" value="TreeGrafter"/>
</dbReference>
<keyword evidence="7 14" id="KW-1133">Transmembrane helix</keyword>
<evidence type="ECO:0000256" key="13">
    <source>
        <dbReference type="RuleBase" id="RU362091"/>
    </source>
</evidence>
<evidence type="ECO:0000256" key="10">
    <source>
        <dbReference type="ARBA" id="ARBA00023136"/>
    </source>
</evidence>
<dbReference type="Gene3D" id="1.20.1730.10">
    <property type="entry name" value="Sodium/glucose cotransporter"/>
    <property type="match status" value="1"/>
</dbReference>
<dbReference type="InterPro" id="IPR038377">
    <property type="entry name" value="Na/Glc_symporter_sf"/>
</dbReference>
<dbReference type="EMBL" id="VSWD01000007">
    <property type="protein sequence ID" value="KAK3096853.1"/>
    <property type="molecule type" value="Genomic_DNA"/>
</dbReference>
<feature type="transmembrane region" description="Helical" evidence="14">
    <location>
        <begin position="186"/>
        <end position="204"/>
    </location>
</feature>
<evidence type="ECO:0000256" key="4">
    <source>
        <dbReference type="ARBA" id="ARBA00022692"/>
    </source>
</evidence>
<evidence type="ECO:0000256" key="5">
    <source>
        <dbReference type="ARBA" id="ARBA00022847"/>
    </source>
</evidence>
<keyword evidence="3" id="KW-0813">Transport</keyword>
<feature type="transmembrane region" description="Helical" evidence="14">
    <location>
        <begin position="463"/>
        <end position="487"/>
    </location>
</feature>
<keyword evidence="9" id="KW-0406">Ion transport</keyword>
<feature type="transmembrane region" description="Helical" evidence="14">
    <location>
        <begin position="50"/>
        <end position="67"/>
    </location>
</feature>
<feature type="transmembrane region" description="Helical" evidence="14">
    <location>
        <begin position="79"/>
        <end position="100"/>
    </location>
</feature>
<evidence type="ECO:0000256" key="9">
    <source>
        <dbReference type="ARBA" id="ARBA00023065"/>
    </source>
</evidence>
<evidence type="ECO:0000313" key="16">
    <source>
        <dbReference type="Proteomes" id="UP001186944"/>
    </source>
</evidence>
<feature type="transmembrane region" description="Helical" evidence="14">
    <location>
        <begin position="391"/>
        <end position="416"/>
    </location>
</feature>
<gene>
    <name evidence="15" type="ORF">FSP39_003971</name>
</gene>